<dbReference type="GO" id="GO:0005524">
    <property type="term" value="F:ATP binding"/>
    <property type="evidence" value="ECO:0007669"/>
    <property type="project" value="UniProtKB-UniRule"/>
</dbReference>
<keyword evidence="4 7" id="KW-0418">Kinase</keyword>
<name>A0ABD3N549_9STRA</name>
<dbReference type="InterPro" id="IPR000749">
    <property type="entry name" value="ATP-guanido_PTrfase"/>
</dbReference>
<keyword evidence="5 7" id="KW-0067">ATP-binding</keyword>
<protein>
    <recommendedName>
        <fullName evidence="14">Arginine kinase</fullName>
    </recommendedName>
</protein>
<gene>
    <name evidence="12" type="ORF">ACHAWU_009666</name>
</gene>
<dbReference type="SUPFAM" id="SSF48034">
    <property type="entry name" value="Guanido kinase N-terminal domain"/>
    <property type="match status" value="1"/>
</dbReference>
<dbReference type="Pfam" id="PF02807">
    <property type="entry name" value="ATP-gua_PtransN"/>
    <property type="match status" value="1"/>
</dbReference>
<keyword evidence="2 7" id="KW-0808">Transferase</keyword>
<evidence type="ECO:0000256" key="5">
    <source>
        <dbReference type="ARBA" id="ARBA00022840"/>
    </source>
</evidence>
<dbReference type="Gene3D" id="1.10.135.10">
    <property type="entry name" value="ATP:guanido phosphotransferase, N-terminal domain"/>
    <property type="match status" value="1"/>
</dbReference>
<feature type="compositionally biased region" description="Low complexity" evidence="9">
    <location>
        <begin position="379"/>
        <end position="419"/>
    </location>
</feature>
<keyword evidence="3 7" id="KW-0547">Nucleotide-binding</keyword>
<feature type="binding site" evidence="7">
    <location>
        <begin position="630"/>
        <end position="634"/>
    </location>
    <ligand>
        <name>ATP</name>
        <dbReference type="ChEBI" id="CHEBI:30616"/>
    </ligand>
</feature>
<evidence type="ECO:0000259" key="10">
    <source>
        <dbReference type="PROSITE" id="PS51509"/>
    </source>
</evidence>
<evidence type="ECO:0000256" key="2">
    <source>
        <dbReference type="ARBA" id="ARBA00022679"/>
    </source>
</evidence>
<dbReference type="SUPFAM" id="SSF55931">
    <property type="entry name" value="Glutamine synthetase/guanido kinase"/>
    <property type="match status" value="1"/>
</dbReference>
<dbReference type="EMBL" id="JALLBG020000036">
    <property type="protein sequence ID" value="KAL3770759.1"/>
    <property type="molecule type" value="Genomic_DNA"/>
</dbReference>
<evidence type="ECO:0000256" key="6">
    <source>
        <dbReference type="PROSITE-ProRule" id="PRU00842"/>
    </source>
</evidence>
<feature type="region of interest" description="Disordered" evidence="9">
    <location>
        <begin position="379"/>
        <end position="420"/>
    </location>
</feature>
<feature type="domain" description="Phosphagen kinase C-terminal" evidence="11">
    <location>
        <begin position="456"/>
        <end position="705"/>
    </location>
</feature>
<dbReference type="FunFam" id="3.30.590.10:FF:000006">
    <property type="entry name" value="Arginine kinase 1"/>
    <property type="match status" value="1"/>
</dbReference>
<reference evidence="12 13" key="1">
    <citation type="submission" date="2024-10" db="EMBL/GenBank/DDBJ databases">
        <title>Updated reference genomes for cyclostephanoid diatoms.</title>
        <authorList>
            <person name="Roberts W.R."/>
            <person name="Alverson A.J."/>
        </authorList>
    </citation>
    <scope>NUCLEOTIDE SEQUENCE [LARGE SCALE GENOMIC DNA]</scope>
    <source>
        <strain evidence="12 13">AJA232-27</strain>
    </source>
</reference>
<evidence type="ECO:0000256" key="4">
    <source>
        <dbReference type="ARBA" id="ARBA00022777"/>
    </source>
</evidence>
<feature type="compositionally biased region" description="Acidic residues" evidence="9">
    <location>
        <begin position="351"/>
        <end position="361"/>
    </location>
</feature>
<comment type="similarity">
    <text evidence="1 6 8">Belongs to the ATP:guanido phosphotransferase family.</text>
</comment>
<keyword evidence="13" id="KW-1185">Reference proteome</keyword>
<feature type="binding site" evidence="7">
    <location>
        <begin position="658"/>
        <end position="663"/>
    </location>
    <ligand>
        <name>ATP</name>
        <dbReference type="ChEBI" id="CHEBI:30616"/>
    </ligand>
</feature>
<evidence type="ECO:0000313" key="12">
    <source>
        <dbReference type="EMBL" id="KAL3770759.1"/>
    </source>
</evidence>
<dbReference type="Pfam" id="PF00217">
    <property type="entry name" value="ATP-gua_Ptrans"/>
    <property type="match status" value="1"/>
</dbReference>
<feature type="domain" description="Phosphagen kinase N-terminal" evidence="10">
    <location>
        <begin position="201"/>
        <end position="289"/>
    </location>
</feature>
<dbReference type="InterPro" id="IPR022414">
    <property type="entry name" value="ATP-guanido_PTrfase_cat"/>
</dbReference>
<feature type="region of interest" description="Disordered" evidence="9">
    <location>
        <begin position="125"/>
        <end position="209"/>
    </location>
</feature>
<dbReference type="InterPro" id="IPR036802">
    <property type="entry name" value="ATP-guanido_PTrfase_N_sf"/>
</dbReference>
<dbReference type="AlphaFoldDB" id="A0ABD3N549"/>
<sequence>MKASPSPPPRSWIFVMGSTARSAAPTPQIMLAMSILGGGAAVAVGLVCAAGSDESSIEATTDDRPINTFPHRHYYLGKNNFSTTTTNPSSMNYLLATSSYRHNHNHNNNNNNIIATSDASAETSASKAAAARLSQKSSPTSSGASSSSHLNSDYVNNLRSKRTNDTSNSFKNQGSSTLKRSSSTPPIRPPFSPVAKSPSETTNADDDSYPTFTQYHHSLLKKYLTRQVWSRLSHLQTSFGTTIEDIIRPGLALPMGANPPRRVGVLVGDAECYTVFKELLDPIISEYHGIDSYEEWMDPELPMESYFRKMAQLNSSSSSGGGGGTTAFGATHDNNNNNSDLDAMKSHGADDDSDNDGDSFFFLDEEGDLYEEDVILSPTTTTTSTAAPSAHTTSQSATTSSMKPTTSTSPTKSSPTAPSHVEAIASKRKTHLRRHPTIINNPRLVTNRVADPDGNYIVSTRIRVARSLDGIRFPSSMSRADRRYIERLIGECTRNFHSPKLAYGSYISVLSMTNDMNLDLIERHILFDNPNEWTISSGLGRDWPDGRALYANVTNVQSQTPDFMIWVNEEDHLRIMCLRSGGDIQGVFTTLWNGLHELERELSIRGWHFCYDARLGYLTSCPTNVGTAMRASVHVRLVNLGRLPGFFELVERLKLEVRGMYGETDRHYTGIFDISNAERLGKSEVHLINVMVDGVAKLIELERKLEAGEQVDISEIATS</sequence>
<dbReference type="Proteomes" id="UP001530293">
    <property type="component" value="Unassembled WGS sequence"/>
</dbReference>
<evidence type="ECO:0000256" key="7">
    <source>
        <dbReference type="PROSITE-ProRule" id="PRU00843"/>
    </source>
</evidence>
<dbReference type="PANTHER" id="PTHR11547">
    <property type="entry name" value="ARGININE OR CREATINE KINASE"/>
    <property type="match status" value="1"/>
</dbReference>
<organism evidence="12 13">
    <name type="scientific">Discostella pseudostelligera</name>
    <dbReference type="NCBI Taxonomy" id="259834"/>
    <lineage>
        <taxon>Eukaryota</taxon>
        <taxon>Sar</taxon>
        <taxon>Stramenopiles</taxon>
        <taxon>Ochrophyta</taxon>
        <taxon>Bacillariophyta</taxon>
        <taxon>Coscinodiscophyceae</taxon>
        <taxon>Thalassiosirophycidae</taxon>
        <taxon>Stephanodiscales</taxon>
        <taxon>Stephanodiscaceae</taxon>
        <taxon>Discostella</taxon>
    </lineage>
</organism>
<evidence type="ECO:0000313" key="13">
    <source>
        <dbReference type="Proteomes" id="UP001530293"/>
    </source>
</evidence>
<evidence type="ECO:0000256" key="3">
    <source>
        <dbReference type="ARBA" id="ARBA00022741"/>
    </source>
</evidence>
<dbReference type="InterPro" id="IPR014746">
    <property type="entry name" value="Gln_synth/guanido_kin_cat_dom"/>
</dbReference>
<accession>A0ABD3N549</accession>
<dbReference type="PROSITE" id="PS00112">
    <property type="entry name" value="PHOSPHAGEN_KINASE"/>
    <property type="match status" value="1"/>
</dbReference>
<dbReference type="GO" id="GO:0016301">
    <property type="term" value="F:kinase activity"/>
    <property type="evidence" value="ECO:0007669"/>
    <property type="project" value="UniProtKB-KW"/>
</dbReference>
<evidence type="ECO:0000256" key="9">
    <source>
        <dbReference type="SAM" id="MobiDB-lite"/>
    </source>
</evidence>
<dbReference type="PANTHER" id="PTHR11547:SF38">
    <property type="entry name" value="ARGININE KINASE 1-RELATED"/>
    <property type="match status" value="1"/>
</dbReference>
<feature type="compositionally biased region" description="Low complexity" evidence="9">
    <location>
        <begin position="125"/>
        <end position="153"/>
    </location>
</feature>
<dbReference type="PROSITE" id="PS51510">
    <property type="entry name" value="PHOSPHAGEN_KINASE_C"/>
    <property type="match status" value="1"/>
</dbReference>
<dbReference type="InterPro" id="IPR022415">
    <property type="entry name" value="ATP-guanido_PTrfase_AS"/>
</dbReference>
<feature type="compositionally biased region" description="Polar residues" evidence="9">
    <location>
        <begin position="165"/>
        <end position="185"/>
    </location>
</feature>
<feature type="binding site" evidence="7">
    <location>
        <position position="574"/>
    </location>
    <ligand>
        <name>ATP</name>
        <dbReference type="ChEBI" id="CHEBI:30616"/>
    </ligand>
</feature>
<dbReference type="InterPro" id="IPR022413">
    <property type="entry name" value="ATP-guanido_PTrfase_N"/>
</dbReference>
<proteinExistence type="inferred from homology"/>
<comment type="caution">
    <text evidence="12">The sequence shown here is derived from an EMBL/GenBank/DDBJ whole genome shotgun (WGS) entry which is preliminary data.</text>
</comment>
<evidence type="ECO:0008006" key="14">
    <source>
        <dbReference type="Google" id="ProtNLM"/>
    </source>
</evidence>
<evidence type="ECO:0000256" key="8">
    <source>
        <dbReference type="RuleBase" id="RU000505"/>
    </source>
</evidence>
<feature type="region of interest" description="Disordered" evidence="9">
    <location>
        <begin position="314"/>
        <end position="361"/>
    </location>
</feature>
<feature type="binding site" evidence="7">
    <location>
        <begin position="459"/>
        <end position="463"/>
    </location>
    <ligand>
        <name>ATP</name>
        <dbReference type="ChEBI" id="CHEBI:30616"/>
    </ligand>
</feature>
<feature type="binding site" evidence="7">
    <location>
        <position position="524"/>
    </location>
    <ligand>
        <name>ATP</name>
        <dbReference type="ChEBI" id="CHEBI:30616"/>
    </ligand>
</feature>
<dbReference type="Gene3D" id="3.30.590.10">
    <property type="entry name" value="Glutamine synthetase/guanido kinase, catalytic domain"/>
    <property type="match status" value="1"/>
</dbReference>
<dbReference type="PROSITE" id="PS51509">
    <property type="entry name" value="PHOSPHAGEN_KINASE_N"/>
    <property type="match status" value="1"/>
</dbReference>
<evidence type="ECO:0000256" key="1">
    <source>
        <dbReference type="ARBA" id="ARBA00006798"/>
    </source>
</evidence>
<evidence type="ECO:0000259" key="11">
    <source>
        <dbReference type="PROSITE" id="PS51510"/>
    </source>
</evidence>